<keyword evidence="1" id="KW-0813">Transport</keyword>
<dbReference type="AlphaFoldDB" id="A0A7Z2T354"/>
<dbReference type="GO" id="GO:0016887">
    <property type="term" value="F:ATP hydrolysis activity"/>
    <property type="evidence" value="ECO:0007669"/>
    <property type="project" value="InterPro"/>
</dbReference>
<evidence type="ECO:0000313" key="6">
    <source>
        <dbReference type="Proteomes" id="UP000464262"/>
    </source>
</evidence>
<keyword evidence="6" id="KW-1185">Reference proteome</keyword>
<evidence type="ECO:0000259" key="4">
    <source>
        <dbReference type="PROSITE" id="PS50893"/>
    </source>
</evidence>
<dbReference type="Gene3D" id="3.40.50.300">
    <property type="entry name" value="P-loop containing nucleotide triphosphate hydrolases"/>
    <property type="match status" value="2"/>
</dbReference>
<dbReference type="PROSITE" id="PS50893">
    <property type="entry name" value="ABC_TRANSPORTER_2"/>
    <property type="match status" value="1"/>
</dbReference>
<reference evidence="5 6" key="1">
    <citation type="submission" date="2020-01" db="EMBL/GenBank/DDBJ databases">
        <title>Whole genome and functional gene identification of agarase of Vibrio HN897.</title>
        <authorList>
            <person name="Liu Y."/>
            <person name="Zhao Z."/>
        </authorList>
    </citation>
    <scope>NUCLEOTIDE SEQUENCE [LARGE SCALE GENOMIC DNA]</scope>
    <source>
        <strain evidence="5 6">HN897</strain>
    </source>
</reference>
<sequence length="487" mass="55316">MEICLNNVQIKSDTATLIIDQWKVNDSESWALFCCDSSPLSSLIDVLTDANHDLDVDGDVFCSRDIKQVSLREQQLLLEEEIANDDTDYLDRVDHGRTVQHLVMESSVDTTRYEQLINELDLTSLTGVGFRALSTGESRRVLIAKALASQPSGLILVDPFAGLDQEHRASLKDYLHTQHASIPIICCFSRFEDIPDWVDKIALFGNNTIQDIFSADEWQTNDVVQNLINQSQRQTEQIQQALAKHRHKPDSNSTLFKIVDGHVAYSDKTIFTGLNWQIDTHQHWQVKGPNGCGKSTLLGLIFGDHPQCYSNDIHIFGYQRGSGETIWEIKQQIGMVSSSLHLQYRVSCSTLQAVISGYYDSIGLYSQPTKEQIKSANEWLDILHLSEHSNTPFRQLDYAQQRLVLLARALIKQPKLLILDEPYQGLDYLGRTLFMNAVQYLVKNSLCQVLYVSHYDEDKIEGINNILSFSFNETLKCYQATISQFDD</sequence>
<evidence type="ECO:0000256" key="2">
    <source>
        <dbReference type="ARBA" id="ARBA00022741"/>
    </source>
</evidence>
<dbReference type="Proteomes" id="UP000464262">
    <property type="component" value="Chromosome 1"/>
</dbReference>
<dbReference type="PANTHER" id="PTHR43553">
    <property type="entry name" value="HEAVY METAL TRANSPORTER"/>
    <property type="match status" value="1"/>
</dbReference>
<organism evidence="5 6">
    <name type="scientific">Vibrio astriarenae</name>
    <dbReference type="NCBI Taxonomy" id="1481923"/>
    <lineage>
        <taxon>Bacteria</taxon>
        <taxon>Pseudomonadati</taxon>
        <taxon>Pseudomonadota</taxon>
        <taxon>Gammaproteobacteria</taxon>
        <taxon>Vibrionales</taxon>
        <taxon>Vibrionaceae</taxon>
        <taxon>Vibrio</taxon>
    </lineage>
</organism>
<feature type="domain" description="ABC transporter" evidence="4">
    <location>
        <begin position="256"/>
        <end position="487"/>
    </location>
</feature>
<gene>
    <name evidence="5" type="ORF">GT360_07655</name>
</gene>
<evidence type="ECO:0000256" key="3">
    <source>
        <dbReference type="ARBA" id="ARBA00022840"/>
    </source>
</evidence>
<dbReference type="SMART" id="SM00382">
    <property type="entry name" value="AAA"/>
    <property type="match status" value="1"/>
</dbReference>
<protein>
    <submittedName>
        <fullName evidence="5">ATP-binding cassette domain-containing protein</fullName>
    </submittedName>
</protein>
<dbReference type="SUPFAM" id="SSF52540">
    <property type="entry name" value="P-loop containing nucleoside triphosphate hydrolases"/>
    <property type="match status" value="2"/>
</dbReference>
<dbReference type="InterPro" id="IPR027417">
    <property type="entry name" value="P-loop_NTPase"/>
</dbReference>
<evidence type="ECO:0000256" key="1">
    <source>
        <dbReference type="ARBA" id="ARBA00022448"/>
    </source>
</evidence>
<keyword evidence="3 5" id="KW-0067">ATP-binding</keyword>
<dbReference type="PANTHER" id="PTHR43553:SF3">
    <property type="entry name" value="ABC TRANSPORTER ATP-BINDING PROTEIN MODF"/>
    <property type="match status" value="1"/>
</dbReference>
<dbReference type="InterPro" id="IPR050095">
    <property type="entry name" value="ECF_ABC_transporter_ATP-bd"/>
</dbReference>
<name>A0A7Z2T354_9VIBR</name>
<dbReference type="GO" id="GO:0005524">
    <property type="term" value="F:ATP binding"/>
    <property type="evidence" value="ECO:0007669"/>
    <property type="project" value="UniProtKB-KW"/>
</dbReference>
<dbReference type="EMBL" id="CP047475">
    <property type="protein sequence ID" value="QIA63400.1"/>
    <property type="molecule type" value="Genomic_DNA"/>
</dbReference>
<dbReference type="KEGG" id="vas:GT360_07655"/>
<keyword evidence="2" id="KW-0547">Nucleotide-binding</keyword>
<dbReference type="GO" id="GO:0043190">
    <property type="term" value="C:ATP-binding cassette (ABC) transporter complex"/>
    <property type="evidence" value="ECO:0007669"/>
    <property type="project" value="TreeGrafter"/>
</dbReference>
<dbReference type="Pfam" id="PF00005">
    <property type="entry name" value="ABC_tran"/>
    <property type="match status" value="1"/>
</dbReference>
<accession>A0A7Z2T354</accession>
<dbReference type="GO" id="GO:0042626">
    <property type="term" value="F:ATPase-coupled transmembrane transporter activity"/>
    <property type="evidence" value="ECO:0007669"/>
    <property type="project" value="TreeGrafter"/>
</dbReference>
<dbReference type="RefSeq" id="WP_164648294.1">
    <property type="nucleotide sequence ID" value="NZ_CP047475.1"/>
</dbReference>
<dbReference type="InterPro" id="IPR003593">
    <property type="entry name" value="AAA+_ATPase"/>
</dbReference>
<evidence type="ECO:0000313" key="5">
    <source>
        <dbReference type="EMBL" id="QIA63400.1"/>
    </source>
</evidence>
<dbReference type="InterPro" id="IPR003439">
    <property type="entry name" value="ABC_transporter-like_ATP-bd"/>
</dbReference>
<proteinExistence type="predicted"/>